<keyword evidence="1" id="KW-0597">Phosphoprotein</keyword>
<dbReference type="SUPFAM" id="SSF52172">
    <property type="entry name" value="CheY-like"/>
    <property type="match status" value="1"/>
</dbReference>
<dbReference type="RefSeq" id="WP_145377675.1">
    <property type="nucleotide sequence ID" value="NZ_CP036276.1"/>
</dbReference>
<evidence type="ECO:0000256" key="2">
    <source>
        <dbReference type="PROSITE-ProRule" id="PRU00169"/>
    </source>
</evidence>
<organism evidence="4 5">
    <name type="scientific">Symmachiella dynata</name>
    <dbReference type="NCBI Taxonomy" id="2527995"/>
    <lineage>
        <taxon>Bacteria</taxon>
        <taxon>Pseudomonadati</taxon>
        <taxon>Planctomycetota</taxon>
        <taxon>Planctomycetia</taxon>
        <taxon>Planctomycetales</taxon>
        <taxon>Planctomycetaceae</taxon>
        <taxon>Symmachiella</taxon>
    </lineage>
</organism>
<keyword evidence="5" id="KW-1185">Reference proteome</keyword>
<evidence type="ECO:0000259" key="3">
    <source>
        <dbReference type="PROSITE" id="PS50110"/>
    </source>
</evidence>
<dbReference type="Pfam" id="PF00072">
    <property type="entry name" value="Response_reg"/>
    <property type="match status" value="1"/>
</dbReference>
<dbReference type="Gene3D" id="3.40.50.2300">
    <property type="match status" value="1"/>
</dbReference>
<dbReference type="EMBL" id="CP036276">
    <property type="protein sequence ID" value="QDU45282.1"/>
    <property type="molecule type" value="Genomic_DNA"/>
</dbReference>
<dbReference type="GO" id="GO:0000160">
    <property type="term" value="P:phosphorelay signal transduction system"/>
    <property type="evidence" value="ECO:0007669"/>
    <property type="project" value="InterPro"/>
</dbReference>
<dbReference type="Proteomes" id="UP000319383">
    <property type="component" value="Chromosome"/>
</dbReference>
<reference evidence="4 5" key="1">
    <citation type="submission" date="2019-02" db="EMBL/GenBank/DDBJ databases">
        <title>Deep-cultivation of Planctomycetes and their phenomic and genomic characterization uncovers novel biology.</title>
        <authorList>
            <person name="Wiegand S."/>
            <person name="Jogler M."/>
            <person name="Boedeker C."/>
            <person name="Pinto D."/>
            <person name="Vollmers J."/>
            <person name="Rivas-Marin E."/>
            <person name="Kohn T."/>
            <person name="Peeters S.H."/>
            <person name="Heuer A."/>
            <person name="Rast P."/>
            <person name="Oberbeckmann S."/>
            <person name="Bunk B."/>
            <person name="Jeske O."/>
            <person name="Meyerdierks A."/>
            <person name="Storesund J.E."/>
            <person name="Kallscheuer N."/>
            <person name="Luecker S."/>
            <person name="Lage O.M."/>
            <person name="Pohl T."/>
            <person name="Merkel B.J."/>
            <person name="Hornburger P."/>
            <person name="Mueller R.-W."/>
            <person name="Bruemmer F."/>
            <person name="Labrenz M."/>
            <person name="Spormann A.M."/>
            <person name="Op den Camp H."/>
            <person name="Overmann J."/>
            <person name="Amann R."/>
            <person name="Jetten M.S.M."/>
            <person name="Mascher T."/>
            <person name="Medema M.H."/>
            <person name="Devos D.P."/>
            <person name="Kaster A.-K."/>
            <person name="Ovreas L."/>
            <person name="Rohde M."/>
            <person name="Galperin M.Y."/>
            <person name="Jogler C."/>
        </authorList>
    </citation>
    <scope>NUCLEOTIDE SEQUENCE [LARGE SCALE GENOMIC DNA]</scope>
    <source>
        <strain evidence="4 5">Mal52</strain>
    </source>
</reference>
<feature type="domain" description="Response regulatory" evidence="3">
    <location>
        <begin position="4"/>
        <end position="123"/>
    </location>
</feature>
<dbReference type="KEGG" id="sdyn:Mal52_37740"/>
<dbReference type="InterPro" id="IPR001789">
    <property type="entry name" value="Sig_transdc_resp-reg_receiver"/>
</dbReference>
<evidence type="ECO:0000313" key="5">
    <source>
        <dbReference type="Proteomes" id="UP000319383"/>
    </source>
</evidence>
<evidence type="ECO:0000313" key="4">
    <source>
        <dbReference type="EMBL" id="QDU45282.1"/>
    </source>
</evidence>
<dbReference type="PANTHER" id="PTHR44591">
    <property type="entry name" value="STRESS RESPONSE REGULATOR PROTEIN 1"/>
    <property type="match status" value="1"/>
</dbReference>
<sequence>MPKRVLDVGQCVPDHSSIRHLVESNFDAQVVQAHNHEEALSELREGEFALVLINRKLDRDYSDGIEILKAIKADAAIADVPVMLITNYADHQELAQAAGGEPGFGKDSLSTPMAREMLAPYLG</sequence>
<dbReference type="PROSITE" id="PS50110">
    <property type="entry name" value="RESPONSE_REGULATORY"/>
    <property type="match status" value="1"/>
</dbReference>
<dbReference type="AlphaFoldDB" id="A0A517ZS13"/>
<dbReference type="InterPro" id="IPR011006">
    <property type="entry name" value="CheY-like_superfamily"/>
</dbReference>
<protein>
    <submittedName>
        <fullName evidence="4">Chemotaxis protein CheY</fullName>
    </submittedName>
</protein>
<evidence type="ECO:0000256" key="1">
    <source>
        <dbReference type="ARBA" id="ARBA00022553"/>
    </source>
</evidence>
<dbReference type="PANTHER" id="PTHR44591:SF23">
    <property type="entry name" value="CHEY SUBFAMILY"/>
    <property type="match status" value="1"/>
</dbReference>
<name>A0A517ZS13_9PLAN</name>
<dbReference type="InterPro" id="IPR050595">
    <property type="entry name" value="Bact_response_regulator"/>
</dbReference>
<accession>A0A517ZS13</accession>
<proteinExistence type="predicted"/>
<comment type="caution">
    <text evidence="2">Lacks conserved residue(s) required for the propagation of feature annotation.</text>
</comment>
<gene>
    <name evidence="4" type="primary">cheY_4</name>
    <name evidence="4" type="ORF">Mal52_37740</name>
</gene>